<reference evidence="4" key="1">
    <citation type="journal article" date="2014" name="Front. Microbiol.">
        <title>High frequency of phylogenetically diverse reductive dehalogenase-homologous genes in deep subseafloor sedimentary metagenomes.</title>
        <authorList>
            <person name="Kawai M."/>
            <person name="Futagami T."/>
            <person name="Toyoda A."/>
            <person name="Takaki Y."/>
            <person name="Nishi S."/>
            <person name="Hori S."/>
            <person name="Arai W."/>
            <person name="Tsubouchi T."/>
            <person name="Morono Y."/>
            <person name="Uchiyama I."/>
            <person name="Ito T."/>
            <person name="Fujiyama A."/>
            <person name="Inagaki F."/>
            <person name="Takami H."/>
        </authorList>
    </citation>
    <scope>NUCLEOTIDE SEQUENCE</scope>
    <source>
        <strain evidence="4">Expedition CK06-06</strain>
    </source>
</reference>
<dbReference type="InterPro" id="IPR051685">
    <property type="entry name" value="Ycf3/AcsC/BcsC/TPR_MFPF"/>
</dbReference>
<dbReference type="PANTHER" id="PTHR44943">
    <property type="entry name" value="CELLULOSE SYNTHASE OPERON PROTEIN C"/>
    <property type="match status" value="1"/>
</dbReference>
<dbReference type="Gene3D" id="1.25.40.10">
    <property type="entry name" value="Tetratricopeptide repeat domain"/>
    <property type="match status" value="1"/>
</dbReference>
<dbReference type="EMBL" id="BARW01017489">
    <property type="protein sequence ID" value="GAJ02138.1"/>
    <property type="molecule type" value="Genomic_DNA"/>
</dbReference>
<sequence>SVYSIIPGAHFRDRTRDASVVFHAAKILSQTVEGPQAVARIQKLIESFPNRYDLHFFMGLALEYQEKPREALKEFETALDLNPGPLDIASVHTHIGVCLKDMEDYKGAIEALELAREFDPNLKEIYNLLGFCYFTLKEHERSIEQFERALELDPGSAIDYANIGSNLREMGHKKEAIRLYQIALEMDSTIEFARENLARLEGELAVSSKQ</sequence>
<dbReference type="PROSITE" id="PS50293">
    <property type="entry name" value="TPR_REGION"/>
    <property type="match status" value="1"/>
</dbReference>
<comment type="caution">
    <text evidence="4">The sequence shown here is derived from an EMBL/GenBank/DDBJ whole genome shotgun (WGS) entry which is preliminary data.</text>
</comment>
<feature type="non-terminal residue" evidence="4">
    <location>
        <position position="1"/>
    </location>
</feature>
<dbReference type="SMART" id="SM00028">
    <property type="entry name" value="TPR"/>
    <property type="match status" value="4"/>
</dbReference>
<organism evidence="4">
    <name type="scientific">marine sediment metagenome</name>
    <dbReference type="NCBI Taxonomy" id="412755"/>
    <lineage>
        <taxon>unclassified sequences</taxon>
        <taxon>metagenomes</taxon>
        <taxon>ecological metagenomes</taxon>
    </lineage>
</organism>
<evidence type="ECO:0000256" key="3">
    <source>
        <dbReference type="SAM" id="Coils"/>
    </source>
</evidence>
<name>X1T9X9_9ZZZZ</name>
<keyword evidence="1" id="KW-0677">Repeat</keyword>
<dbReference type="InterPro" id="IPR013105">
    <property type="entry name" value="TPR_2"/>
</dbReference>
<proteinExistence type="predicted"/>
<evidence type="ECO:0000256" key="1">
    <source>
        <dbReference type="ARBA" id="ARBA00022737"/>
    </source>
</evidence>
<evidence type="ECO:0000313" key="4">
    <source>
        <dbReference type="EMBL" id="GAJ02138.1"/>
    </source>
</evidence>
<dbReference type="PROSITE" id="PS50005">
    <property type="entry name" value="TPR"/>
    <property type="match status" value="3"/>
</dbReference>
<keyword evidence="3" id="KW-0175">Coiled coil</keyword>
<evidence type="ECO:0000256" key="2">
    <source>
        <dbReference type="ARBA" id="ARBA00022803"/>
    </source>
</evidence>
<dbReference type="InterPro" id="IPR011990">
    <property type="entry name" value="TPR-like_helical_dom_sf"/>
</dbReference>
<protein>
    <submittedName>
        <fullName evidence="4">Uncharacterized protein</fullName>
    </submittedName>
</protein>
<dbReference type="SUPFAM" id="SSF48452">
    <property type="entry name" value="TPR-like"/>
    <property type="match status" value="1"/>
</dbReference>
<dbReference type="Pfam" id="PF07719">
    <property type="entry name" value="TPR_2"/>
    <property type="match status" value="1"/>
</dbReference>
<dbReference type="Pfam" id="PF13424">
    <property type="entry name" value="TPR_12"/>
    <property type="match status" value="1"/>
</dbReference>
<feature type="coiled-coil region" evidence="3">
    <location>
        <begin position="183"/>
        <end position="210"/>
    </location>
</feature>
<dbReference type="InterPro" id="IPR019734">
    <property type="entry name" value="TPR_rpt"/>
</dbReference>
<dbReference type="Pfam" id="PF13181">
    <property type="entry name" value="TPR_8"/>
    <property type="match status" value="1"/>
</dbReference>
<keyword evidence="2" id="KW-0802">TPR repeat</keyword>
<gene>
    <name evidence="4" type="ORF">S12H4_30193</name>
</gene>
<dbReference type="AlphaFoldDB" id="X1T9X9"/>
<accession>X1T9X9</accession>
<dbReference type="PANTHER" id="PTHR44943:SF8">
    <property type="entry name" value="TPR REPEAT-CONTAINING PROTEIN MJ0263"/>
    <property type="match status" value="1"/>
</dbReference>